<dbReference type="Proteomes" id="UP001071279">
    <property type="component" value="Unassembled WGS sequence"/>
</dbReference>
<sequence length="219" mass="25499">MAAPTKEEVQDFIDKNISFFITPLSEEEQKKFQQFYKDANAMEQIADYSKKLMALLYKYKQILNNNRVPVFNAWRKGDFAPALAHEEIRQFIMDNKDHPAVMMWANKKSTIELNKSETQAPRQETPVPAQEKPKGLDDFTEKFMKMDKGQFDYCFSSSDSQTRSGNIFMNRRLVREGLTGELFNTQEDYNNWKSNLVSARNQQTQALKQEPVLSETQAL</sequence>
<accession>A0AAP3MC80</accession>
<feature type="region of interest" description="Disordered" evidence="1">
    <location>
        <begin position="116"/>
        <end position="135"/>
    </location>
</feature>
<proteinExistence type="predicted"/>
<protein>
    <submittedName>
        <fullName evidence="2">Uncharacterized protein</fullName>
    </submittedName>
</protein>
<comment type="caution">
    <text evidence="2">The sequence shown here is derived from an EMBL/GenBank/DDBJ whole genome shotgun (WGS) entry which is preliminary data.</text>
</comment>
<name>A0AAP3MC80_LEGPN</name>
<evidence type="ECO:0000313" key="3">
    <source>
        <dbReference type="Proteomes" id="UP001071279"/>
    </source>
</evidence>
<dbReference type="EMBL" id="JAPXIC010000074">
    <property type="protein sequence ID" value="MCZ4719834.1"/>
    <property type="molecule type" value="Genomic_DNA"/>
</dbReference>
<evidence type="ECO:0000313" key="2">
    <source>
        <dbReference type="EMBL" id="MCZ4719834.1"/>
    </source>
</evidence>
<organism evidence="2 3">
    <name type="scientific">Legionella pneumophila</name>
    <dbReference type="NCBI Taxonomy" id="446"/>
    <lineage>
        <taxon>Bacteria</taxon>
        <taxon>Pseudomonadati</taxon>
        <taxon>Pseudomonadota</taxon>
        <taxon>Gammaproteobacteria</taxon>
        <taxon>Legionellales</taxon>
        <taxon>Legionellaceae</taxon>
        <taxon>Legionella</taxon>
    </lineage>
</organism>
<dbReference type="AlphaFoldDB" id="A0AAP3MC80"/>
<feature type="non-terminal residue" evidence="2">
    <location>
        <position position="219"/>
    </location>
</feature>
<evidence type="ECO:0000256" key="1">
    <source>
        <dbReference type="SAM" id="MobiDB-lite"/>
    </source>
</evidence>
<reference evidence="2" key="1">
    <citation type="submission" date="2022-12" db="EMBL/GenBank/DDBJ databases">
        <title>Comparative genomics of Legionella pneumophila isolates from the West Bank and Germany support molecular epidemiology of Legionnaires disease.</title>
        <authorList>
            <person name="Zayed A.R."/>
            <person name="Bitar D.M."/>
            <person name="Steinert M."/>
            <person name="Lueck C."/>
            <person name="Brettar I."/>
            <person name="Hoefle M.G."/>
            <person name="Bunk B."/>
        </authorList>
    </citation>
    <scope>NUCLEOTIDE SEQUENCE</scope>
    <source>
        <strain evidence="2">H23</strain>
    </source>
</reference>
<gene>
    <name evidence="2" type="ORF">O6C86_11495</name>
</gene>